<organism evidence="2 3">
    <name type="scientific">Thecamonas trahens ATCC 50062</name>
    <dbReference type="NCBI Taxonomy" id="461836"/>
    <lineage>
        <taxon>Eukaryota</taxon>
        <taxon>Apusozoa</taxon>
        <taxon>Apusomonadida</taxon>
        <taxon>Apusomonadidae</taxon>
        <taxon>Thecamonas</taxon>
    </lineage>
</organism>
<evidence type="ECO:0000256" key="1">
    <source>
        <dbReference type="SAM" id="MobiDB-lite"/>
    </source>
</evidence>
<dbReference type="Proteomes" id="UP000054408">
    <property type="component" value="Unassembled WGS sequence"/>
</dbReference>
<protein>
    <submittedName>
        <fullName evidence="2">Uncharacterized protein</fullName>
    </submittedName>
</protein>
<dbReference type="EMBL" id="GL349456">
    <property type="protein sequence ID" value="KNC49509.1"/>
    <property type="molecule type" value="Genomic_DNA"/>
</dbReference>
<feature type="region of interest" description="Disordered" evidence="1">
    <location>
        <begin position="1"/>
        <end position="55"/>
    </location>
</feature>
<evidence type="ECO:0000313" key="3">
    <source>
        <dbReference type="Proteomes" id="UP000054408"/>
    </source>
</evidence>
<evidence type="ECO:0000313" key="2">
    <source>
        <dbReference type="EMBL" id="KNC49509.1"/>
    </source>
</evidence>
<feature type="compositionally biased region" description="Low complexity" evidence="1">
    <location>
        <begin position="169"/>
        <end position="178"/>
    </location>
</feature>
<feature type="compositionally biased region" description="Low complexity" evidence="1">
    <location>
        <begin position="1"/>
        <end position="27"/>
    </location>
</feature>
<accession>A0A0L0DAY1</accession>
<dbReference type="AlphaFoldDB" id="A0A0L0DAY1"/>
<dbReference type="RefSeq" id="XP_013757626.1">
    <property type="nucleotide sequence ID" value="XM_013902172.1"/>
</dbReference>
<reference evidence="2 3" key="1">
    <citation type="submission" date="2010-05" db="EMBL/GenBank/DDBJ databases">
        <title>The Genome Sequence of Thecamonas trahens ATCC 50062.</title>
        <authorList>
            <consortium name="The Broad Institute Genome Sequencing Platform"/>
            <person name="Russ C."/>
            <person name="Cuomo C."/>
            <person name="Shea T."/>
            <person name="Young S.K."/>
            <person name="Zeng Q."/>
            <person name="Koehrsen M."/>
            <person name="Haas B."/>
            <person name="Borodovsky M."/>
            <person name="Guigo R."/>
            <person name="Alvarado L."/>
            <person name="Berlin A."/>
            <person name="Bochicchio J."/>
            <person name="Borenstein D."/>
            <person name="Chapman S."/>
            <person name="Chen Z."/>
            <person name="Freedman E."/>
            <person name="Gellesch M."/>
            <person name="Goldberg J."/>
            <person name="Griggs A."/>
            <person name="Gujja S."/>
            <person name="Heilman E."/>
            <person name="Heiman D."/>
            <person name="Hepburn T."/>
            <person name="Howarth C."/>
            <person name="Jen D."/>
            <person name="Larson L."/>
            <person name="Mehta T."/>
            <person name="Park D."/>
            <person name="Pearson M."/>
            <person name="Roberts A."/>
            <person name="Saif S."/>
            <person name="Shenoy N."/>
            <person name="Sisk P."/>
            <person name="Stolte C."/>
            <person name="Sykes S."/>
            <person name="Thomson T."/>
            <person name="Walk T."/>
            <person name="White J."/>
            <person name="Yandava C."/>
            <person name="Burger G."/>
            <person name="Gray M.W."/>
            <person name="Holland P.W.H."/>
            <person name="King N."/>
            <person name="Lang F.B.F."/>
            <person name="Roger A.J."/>
            <person name="Ruiz-Trillo I."/>
            <person name="Lander E."/>
            <person name="Nusbaum C."/>
        </authorList>
    </citation>
    <scope>NUCLEOTIDE SEQUENCE [LARGE SCALE GENOMIC DNA]</scope>
    <source>
        <strain evidence="2 3">ATCC 50062</strain>
    </source>
</reference>
<name>A0A0L0DAY1_THETB</name>
<feature type="compositionally biased region" description="Low complexity" evidence="1">
    <location>
        <begin position="42"/>
        <end position="55"/>
    </location>
</feature>
<proteinExistence type="predicted"/>
<sequence>MTTLRTPPSRAPTAAGAGPAAAAAPSATEQVADATSDDEASTRLSSRPSSALAPAPSLAVARQRLVCGHVGCEFSCESKARLNSHQRAFNSHTEHFDGHKESCALCLAMLECGEWTDLSVYEERYTSWDPRPLSVVVEPTARAERTPRSAPPSAGTSASLAATPPPGAARPASASPRRFASELWAATAPERRSPQGSASPTAPASPPPTLAEGSASGSSSGSGSASGDGSIDFFQCSHDGCRWRSRAQGDNDKRASVAKHEKSVVKHRSHFEECAAECLCCQTLLQTGVWRVIDGALLDVTLRKHRSLVDAVDAGRGAKRAKLLSGAAGGVGQELQPRQLA</sequence>
<dbReference type="GeneID" id="25564928"/>
<feature type="region of interest" description="Disordered" evidence="1">
    <location>
        <begin position="140"/>
        <end position="227"/>
    </location>
</feature>
<keyword evidence="3" id="KW-1185">Reference proteome</keyword>
<feature type="compositionally biased region" description="Low complexity" evidence="1">
    <location>
        <begin position="213"/>
        <end position="227"/>
    </location>
</feature>
<gene>
    <name evidence="2" type="ORF">AMSG_05527</name>
</gene>